<keyword evidence="2" id="KW-0560">Oxidoreductase</keyword>
<evidence type="ECO:0000256" key="2">
    <source>
        <dbReference type="ARBA" id="ARBA00023002"/>
    </source>
</evidence>
<dbReference type="PRINTS" id="PR00081">
    <property type="entry name" value="GDHRDH"/>
</dbReference>
<dbReference type="Pfam" id="PF00106">
    <property type="entry name" value="adh_short"/>
    <property type="match status" value="1"/>
</dbReference>
<comment type="similarity">
    <text evidence="1 3">Belongs to the short-chain dehydrogenases/reductases (SDR) family.</text>
</comment>
<sequence length="298" mass="32932">MQTIRSFFIRKCSSDVRLDGKTAIVTGANTGIGKETAKNLSERGARVILACRDVEKGERAAADIRREVDGANVVFRQLDLADTKSICLFAESIYSTEKALHYLVNNAGVALCPYAKTADGYELQFGVNHLGHFFLTFLLLDLLKHSAPSRVVNVSSAAHAMGKIQFDDLNGDRDYHPFRAYTQSKLANVLFTRELARRTEALGVLTFSVDPGIVNTDITRSLWRPLVDIIKTFSFLTRTPAEGASTSIYCIVTPENQMISGGYYRDCASAKSCRAGEDDGTALKLWAVSCRMLGIRWR</sequence>
<dbReference type="Proteomes" id="UP000265200">
    <property type="component" value="Chromosome 20"/>
</dbReference>
<dbReference type="PANTHER" id="PTHR43157:SF54">
    <property type="entry name" value="RETINOL DEHYDROGENASE 12-LIKE ISOFORM X1-RELATED"/>
    <property type="match status" value="1"/>
</dbReference>
<evidence type="ECO:0000256" key="1">
    <source>
        <dbReference type="ARBA" id="ARBA00006484"/>
    </source>
</evidence>
<dbReference type="Ensembl" id="ENSORLT00015027699.1">
    <property type="protein sequence ID" value="ENSORLP00015034140.1"/>
    <property type="gene ID" value="ENSORLG00015019952.1"/>
</dbReference>
<dbReference type="SUPFAM" id="SSF51735">
    <property type="entry name" value="NAD(P)-binding Rossmann-fold domains"/>
    <property type="match status" value="1"/>
</dbReference>
<evidence type="ECO:0000313" key="4">
    <source>
        <dbReference type="Ensembl" id="ENSORLP00015034140.1"/>
    </source>
</evidence>
<reference key="1">
    <citation type="journal article" date="2007" name="Nature">
        <title>The medaka draft genome and insights into vertebrate genome evolution.</title>
        <authorList>
            <person name="Kasahara M."/>
            <person name="Naruse K."/>
            <person name="Sasaki S."/>
            <person name="Nakatani Y."/>
            <person name="Qu W."/>
            <person name="Ahsan B."/>
            <person name="Yamada T."/>
            <person name="Nagayasu Y."/>
            <person name="Doi K."/>
            <person name="Kasai Y."/>
            <person name="Jindo T."/>
            <person name="Kobayashi D."/>
            <person name="Shimada A."/>
            <person name="Toyoda A."/>
            <person name="Kuroki Y."/>
            <person name="Fujiyama A."/>
            <person name="Sasaki T."/>
            <person name="Shimizu A."/>
            <person name="Asakawa S."/>
            <person name="Shimizu N."/>
            <person name="Hashimoto S."/>
            <person name="Yang J."/>
            <person name="Lee Y."/>
            <person name="Matsushima K."/>
            <person name="Sugano S."/>
            <person name="Sakaizumi M."/>
            <person name="Narita T."/>
            <person name="Ohishi K."/>
            <person name="Haga S."/>
            <person name="Ohta F."/>
            <person name="Nomoto H."/>
            <person name="Nogata K."/>
            <person name="Morishita T."/>
            <person name="Endo T."/>
            <person name="Shin-I T."/>
            <person name="Takeda H."/>
            <person name="Morishita S."/>
            <person name="Kohara Y."/>
        </authorList>
    </citation>
    <scope>NUCLEOTIDE SEQUENCE [LARGE SCALE GENOMIC DNA]</scope>
    <source>
        <strain>Hd-rR</strain>
    </source>
</reference>
<dbReference type="GO" id="GO:0016491">
    <property type="term" value="F:oxidoreductase activity"/>
    <property type="evidence" value="ECO:0007669"/>
    <property type="project" value="UniProtKB-KW"/>
</dbReference>
<dbReference type="AlphaFoldDB" id="A0A3P9JPK2"/>
<evidence type="ECO:0000313" key="5">
    <source>
        <dbReference type="Proteomes" id="UP000265200"/>
    </source>
</evidence>
<reference evidence="4" key="4">
    <citation type="submission" date="2025-09" db="UniProtKB">
        <authorList>
            <consortium name="Ensembl"/>
        </authorList>
    </citation>
    <scope>IDENTIFICATION</scope>
    <source>
        <strain evidence="4">HSOK</strain>
    </source>
</reference>
<dbReference type="PRINTS" id="PR00080">
    <property type="entry name" value="SDRFAMILY"/>
</dbReference>
<reference evidence="4 5" key="2">
    <citation type="submission" date="2017-04" db="EMBL/GenBank/DDBJ databases">
        <title>CpG methylation of centromeres and impact of large insertions on vertebrate speciation.</title>
        <authorList>
            <person name="Ichikawa K."/>
            <person name="Yoshimura J."/>
            <person name="Morishita S."/>
        </authorList>
    </citation>
    <scope>NUCLEOTIDE SEQUENCE</scope>
    <source>
        <strain evidence="4 5">HSOK</strain>
    </source>
</reference>
<dbReference type="InterPro" id="IPR036291">
    <property type="entry name" value="NAD(P)-bd_dom_sf"/>
</dbReference>
<name>A0A3P9JPK2_ORYLA</name>
<dbReference type="Gene3D" id="3.40.50.720">
    <property type="entry name" value="NAD(P)-binding Rossmann-like Domain"/>
    <property type="match status" value="1"/>
</dbReference>
<organism evidence="4 5">
    <name type="scientific">Oryzias latipes</name>
    <name type="common">Japanese rice fish</name>
    <name type="synonym">Japanese killifish</name>
    <dbReference type="NCBI Taxonomy" id="8090"/>
    <lineage>
        <taxon>Eukaryota</taxon>
        <taxon>Metazoa</taxon>
        <taxon>Chordata</taxon>
        <taxon>Craniata</taxon>
        <taxon>Vertebrata</taxon>
        <taxon>Euteleostomi</taxon>
        <taxon>Actinopterygii</taxon>
        <taxon>Neopterygii</taxon>
        <taxon>Teleostei</taxon>
        <taxon>Neoteleostei</taxon>
        <taxon>Acanthomorphata</taxon>
        <taxon>Ovalentaria</taxon>
        <taxon>Atherinomorphae</taxon>
        <taxon>Beloniformes</taxon>
        <taxon>Adrianichthyidae</taxon>
        <taxon>Oryziinae</taxon>
        <taxon>Oryzias</taxon>
    </lineage>
</organism>
<reference evidence="4" key="3">
    <citation type="submission" date="2025-08" db="UniProtKB">
        <authorList>
            <consortium name="Ensembl"/>
        </authorList>
    </citation>
    <scope>IDENTIFICATION</scope>
    <source>
        <strain evidence="4">HSOK</strain>
    </source>
</reference>
<protein>
    <submittedName>
        <fullName evidence="4">Si:dkey-73n8.3</fullName>
    </submittedName>
</protein>
<dbReference type="InterPro" id="IPR002347">
    <property type="entry name" value="SDR_fam"/>
</dbReference>
<accession>A0A3P9JPK2</accession>
<dbReference type="PANTHER" id="PTHR43157">
    <property type="entry name" value="PHOSPHATIDYLINOSITOL-GLYCAN BIOSYNTHESIS CLASS F PROTEIN-RELATED"/>
    <property type="match status" value="1"/>
</dbReference>
<proteinExistence type="inferred from homology"/>
<evidence type="ECO:0000256" key="3">
    <source>
        <dbReference type="RuleBase" id="RU000363"/>
    </source>
</evidence>